<dbReference type="AlphaFoldDB" id="A0AAV2FF34"/>
<reference evidence="3 5" key="1">
    <citation type="submission" date="2024-04" db="EMBL/GenBank/DDBJ databases">
        <authorList>
            <person name="Fracassetti M."/>
        </authorList>
    </citation>
    <scope>NUCLEOTIDE SEQUENCE [LARGE SCALE GENOMIC DNA]</scope>
</reference>
<dbReference type="EMBL" id="OZ034819">
    <property type="protein sequence ID" value="CAL1396098.1"/>
    <property type="molecule type" value="Genomic_DNA"/>
</dbReference>
<dbReference type="EMBL" id="OZ034819">
    <property type="protein sequence ID" value="CAL1396080.1"/>
    <property type="molecule type" value="Genomic_DNA"/>
</dbReference>
<name>A0AAV2FF34_9ROSI</name>
<evidence type="ECO:0000313" key="3">
    <source>
        <dbReference type="EMBL" id="CAL1396080.1"/>
    </source>
</evidence>
<sequence length="191" mass="20163">MACRVLLRSGATVEVLSSLSLPKGTVQIVFSRSDVEDATGEVHSITGKPPLKGESTDDAMTVRAMFSELLSSGNTTVSTVENLLKVSSVATFASQHRMEETLNGILEAAGIAEAQEKSQIVEMNTRLTDIQSKMEKLVKESNGNSDSESEDDNNGSGKGGDNKGYGPFGLIGWGVAKGVKILTHMWGNGGV</sequence>
<organism evidence="3 5">
    <name type="scientific">Linum trigynum</name>
    <dbReference type="NCBI Taxonomy" id="586398"/>
    <lineage>
        <taxon>Eukaryota</taxon>
        <taxon>Viridiplantae</taxon>
        <taxon>Streptophyta</taxon>
        <taxon>Embryophyta</taxon>
        <taxon>Tracheophyta</taxon>
        <taxon>Spermatophyta</taxon>
        <taxon>Magnoliopsida</taxon>
        <taxon>eudicotyledons</taxon>
        <taxon>Gunneridae</taxon>
        <taxon>Pentapetalae</taxon>
        <taxon>rosids</taxon>
        <taxon>fabids</taxon>
        <taxon>Malpighiales</taxon>
        <taxon>Linaceae</taxon>
        <taxon>Linum</taxon>
    </lineage>
</organism>
<evidence type="ECO:0000313" key="2">
    <source>
        <dbReference type="EMBL" id="CAL1396077.1"/>
    </source>
</evidence>
<accession>A0AAV2FF34</accession>
<dbReference type="EMBL" id="OZ034819">
    <property type="protein sequence ID" value="CAL1396077.1"/>
    <property type="molecule type" value="Genomic_DNA"/>
</dbReference>
<gene>
    <name evidence="2" type="ORF">LTRI10_LOCUS36464</name>
    <name evidence="3" type="ORF">LTRI10_LOCUS36467</name>
    <name evidence="4" type="ORF">LTRI10_LOCUS36483</name>
</gene>
<protein>
    <submittedName>
        <fullName evidence="3">Uncharacterized protein</fullName>
    </submittedName>
</protein>
<keyword evidence="5" id="KW-1185">Reference proteome</keyword>
<proteinExistence type="predicted"/>
<evidence type="ECO:0000256" key="1">
    <source>
        <dbReference type="SAM" id="MobiDB-lite"/>
    </source>
</evidence>
<dbReference type="Proteomes" id="UP001497516">
    <property type="component" value="Chromosome 6"/>
</dbReference>
<evidence type="ECO:0000313" key="5">
    <source>
        <dbReference type="Proteomes" id="UP001497516"/>
    </source>
</evidence>
<evidence type="ECO:0000313" key="4">
    <source>
        <dbReference type="EMBL" id="CAL1396098.1"/>
    </source>
</evidence>
<feature type="region of interest" description="Disordered" evidence="1">
    <location>
        <begin position="137"/>
        <end position="162"/>
    </location>
</feature>